<accession>A0AA36MZS0</accession>
<comment type="caution">
    <text evidence="1">The sequence shown here is derived from an EMBL/GenBank/DDBJ whole genome shotgun (WGS) entry which is preliminary data.</text>
</comment>
<reference evidence="1" key="1">
    <citation type="submission" date="2023-08" db="EMBL/GenBank/DDBJ databases">
        <authorList>
            <person name="Chen Y."/>
            <person name="Shah S."/>
            <person name="Dougan E. K."/>
            <person name="Thang M."/>
            <person name="Chan C."/>
        </authorList>
    </citation>
    <scope>NUCLEOTIDE SEQUENCE</scope>
</reference>
<name>A0AA36MZS0_9DINO</name>
<dbReference type="EMBL" id="CAUJNA010001125">
    <property type="protein sequence ID" value="CAJ1384573.1"/>
    <property type="molecule type" value="Genomic_DNA"/>
</dbReference>
<dbReference type="AlphaFoldDB" id="A0AA36MZS0"/>
<sequence>MRKRTLAKLLEASSMSGAQARVLVVDIGDGLEDKMEPDDMQVACAAPTLVDLRRETLDTVSQLFQTLGSVIDKSARDGQERFMTFMATGLARSLLRFLDFGYLMVSELFGCDWVHLRESYQQLYEDLERHIVAFCDLVDSSIFLSESTNHIRHEAPVMPSKRDTIIAARQALKDIKHLQIVQQIESYYKSWQVDQKATGQQSGQIASANKDLCDGQIWRKKQRNSLAIVVQDLLDIFPDMASEMRHMPGGVPAWTQRSMMNFLRSTGAHAADLQDQLFLRPVPWGGWPATRASALCDGVQPPDLTGGSRLSEPKIREARRDASGYSSWQGATPRQILEAIEASGRPMYHSYVSIRNAVRFNNEVTCQQAVGLLYDPALCLESELGLGGVIYYVNNDPEVDDQLYVRWIGTAWSGKRSEEKPVWKAFLDPILAPPQPYDMISLSPVAGNCQVLWEILEADSISLASLVYVPINPVVPPPLEVKPDYTHFFVWNRRKTKAARRAGIDSDLIQFQTLRRYIAAQCSLQSVVQLLGPLGYELLYLEHIYAVFVHEHVAPLLRQQLGETGPKPSTFEVWRQGWHCSPYSRYMLHLEASFGVDATWLSPDGQGAGEKGLGCLRSFREFLASEGHLISANYTGKGSCAEELETSPESSRQALERRLKAIRASAGASKGLASAQVLAGSSDSNQSMWCWYHLSSNCACLPPYRGSHCDILDQSSDDQVRPFRAAMVYVLLDATQQATQALTERLRKLWLFNGQPGRGYAVLIFHSGLSQETLEQLALASENKIWLLKIPEAVGSVTRPGALRMRWFQSGQVFGHPALRSLDVFWDISADPTEFSAEMQDPLLALHRAALAPAACRRGSARVRLGAELEELTEIYLLHHGKEWKDFLEAGGVKILTGADKADAACTVWRRSFLASDVFTRYIRYLEDTGAFLGAFPDSTAAAVTAVGAAVTAFLDSRSRALLLG</sequence>
<dbReference type="Proteomes" id="UP001178507">
    <property type="component" value="Unassembled WGS sequence"/>
</dbReference>
<protein>
    <submittedName>
        <fullName evidence="1">Uncharacterized protein</fullName>
    </submittedName>
</protein>
<gene>
    <name evidence="1" type="ORF">EVOR1521_LOCUS11415</name>
</gene>
<evidence type="ECO:0000313" key="2">
    <source>
        <dbReference type="Proteomes" id="UP001178507"/>
    </source>
</evidence>
<proteinExistence type="predicted"/>
<organism evidence="1 2">
    <name type="scientific">Effrenium voratum</name>
    <dbReference type="NCBI Taxonomy" id="2562239"/>
    <lineage>
        <taxon>Eukaryota</taxon>
        <taxon>Sar</taxon>
        <taxon>Alveolata</taxon>
        <taxon>Dinophyceae</taxon>
        <taxon>Suessiales</taxon>
        <taxon>Symbiodiniaceae</taxon>
        <taxon>Effrenium</taxon>
    </lineage>
</organism>
<evidence type="ECO:0000313" key="1">
    <source>
        <dbReference type="EMBL" id="CAJ1384573.1"/>
    </source>
</evidence>
<keyword evidence="2" id="KW-1185">Reference proteome</keyword>